<dbReference type="HOGENOM" id="CLU_1482336_0_0_1"/>
<dbReference type="VEuPathDB" id="MicrosporidiaDB:DI09_48p200"/>
<gene>
    <name evidence="2" type="ORF">DI09_48p200</name>
</gene>
<protein>
    <submittedName>
        <fullName evidence="2">Uncharacterized protein</fullName>
    </submittedName>
</protein>
<feature type="region of interest" description="Disordered" evidence="1">
    <location>
        <begin position="47"/>
        <end position="66"/>
    </location>
</feature>
<sequence length="182" mass="20630">MSCRPKAICLEFLKNAHEIEANLKALFGSVQTFVEILISYMQRLKHPRDDDDDHGNDGDDPAGTKQEDALYQEDPFMLLHRQASQLNSIGIQVKYLFFCYENLLRSGFFDYFVLNSLHDLLFIIAENLLNAQDAFDTLVDFYANKPAQITESSLFSILCVFSVIAKAETSLIGHINLLISSI</sequence>
<dbReference type="EMBL" id="JMKJ01000432">
    <property type="protein sequence ID" value="KGG51014.1"/>
    <property type="molecule type" value="Genomic_DNA"/>
</dbReference>
<comment type="caution">
    <text evidence="2">The sequence shown here is derived from an EMBL/GenBank/DDBJ whole genome shotgun (WGS) entry which is preliminary data.</text>
</comment>
<dbReference type="AlphaFoldDB" id="A0A098VQD0"/>
<keyword evidence="3" id="KW-1185">Reference proteome</keyword>
<feature type="compositionally biased region" description="Acidic residues" evidence="1">
    <location>
        <begin position="50"/>
        <end position="60"/>
    </location>
</feature>
<evidence type="ECO:0000313" key="3">
    <source>
        <dbReference type="Proteomes" id="UP000029725"/>
    </source>
</evidence>
<dbReference type="Proteomes" id="UP000029725">
    <property type="component" value="Unassembled WGS sequence"/>
</dbReference>
<dbReference type="GeneID" id="25260107"/>
<evidence type="ECO:0000256" key="1">
    <source>
        <dbReference type="SAM" id="MobiDB-lite"/>
    </source>
</evidence>
<reference evidence="2 3" key="1">
    <citation type="submission" date="2014-04" db="EMBL/GenBank/DDBJ databases">
        <title>A new species of microsporidia sheds light on the evolution of extreme parasitism.</title>
        <authorList>
            <person name="Haag K.L."/>
            <person name="James T.Y."/>
            <person name="Larsson R."/>
            <person name="Schaer T.M."/>
            <person name="Refardt D."/>
            <person name="Pombert J.-F."/>
            <person name="Ebert D."/>
        </authorList>
    </citation>
    <scope>NUCLEOTIDE SEQUENCE [LARGE SCALE GENOMIC DNA]</scope>
    <source>
        <strain evidence="2 3">UGP3</strain>
        <tissue evidence="2">Spores</tissue>
    </source>
</reference>
<evidence type="ECO:0000313" key="2">
    <source>
        <dbReference type="EMBL" id="KGG51014.1"/>
    </source>
</evidence>
<accession>A0A098VQD0</accession>
<name>A0A098VQD0_9MICR</name>
<proteinExistence type="predicted"/>
<dbReference type="RefSeq" id="XP_013237441.1">
    <property type="nucleotide sequence ID" value="XM_013381987.1"/>
</dbReference>
<organism evidence="2 3">
    <name type="scientific">Mitosporidium daphniae</name>
    <dbReference type="NCBI Taxonomy" id="1485682"/>
    <lineage>
        <taxon>Eukaryota</taxon>
        <taxon>Fungi</taxon>
        <taxon>Fungi incertae sedis</taxon>
        <taxon>Microsporidia</taxon>
        <taxon>Mitosporidium</taxon>
    </lineage>
</organism>